<gene>
    <name evidence="3" type="ORF">BGAL_0356g00040</name>
</gene>
<accession>A0A4S8QYS3</accession>
<feature type="region of interest" description="Disordered" evidence="1">
    <location>
        <begin position="547"/>
        <end position="579"/>
    </location>
</feature>
<feature type="compositionally biased region" description="Gly residues" evidence="1">
    <location>
        <begin position="554"/>
        <end position="565"/>
    </location>
</feature>
<sequence length="613" mass="69872">MSLEPGVMDYERTISALDASIAATPHQAPPPPQRTTFTKLYDSLAFFSPIFAPVFGILKGIFVYLLKNLFRPFKVDAKFAIIFFIFLILLLLYIFWGLVQAICILLITIMTTTTSAVSTIGSIGTCVAGPISCIGSIYAASFSSPTSTFRSGSKTSSQIPILNINTNQQPVPLIPMLKNEDFYMDWSQNLQSLTQDLFETTDTTTAPRTKQNGHDQIPITNPSITDLILSTSHIQTALSIISDRNDLTLNDQTITFLLPTLKTLQTNVLRLRNIYSNFRSNWAQKLSHVALQSQGIAGRVLALENEWEAILDESNGFGEWIPDSDSALRQVHKHQDEQKSSWFRSEKSATQYLTFEHLARAKYQQILIARRDHAILMKNLSRDSKKDSTEMTMLLSDIEREVGILDTLADLAKEEKKGMESGRRKNWNEQEKALLNYFGWTTWTAVWTAEEREERAKEMDMMLTPAQHRIEGLMKDVVHIQDLTDLIKSIRAMIDKDEIIWRELLEGSEKFLNLQGFAKEGRDWEIGDGSMIFVKRKTEELYNDMGDQKKRAGGGKWGKWLGKGNGGKEDEEDEKEKSGQRILELRQWGKDVRKWASLRQEFSRSLKDFVEKR</sequence>
<keyword evidence="4" id="KW-1185">Reference proteome</keyword>
<protein>
    <submittedName>
        <fullName evidence="3">Uncharacterized protein</fullName>
    </submittedName>
</protein>
<comment type="caution">
    <text evidence="3">The sequence shown here is derived from an EMBL/GenBank/DDBJ whole genome shotgun (WGS) entry which is preliminary data.</text>
</comment>
<evidence type="ECO:0000256" key="1">
    <source>
        <dbReference type="SAM" id="MobiDB-lite"/>
    </source>
</evidence>
<organism evidence="3 4">
    <name type="scientific">Botrytis galanthina</name>
    <dbReference type="NCBI Taxonomy" id="278940"/>
    <lineage>
        <taxon>Eukaryota</taxon>
        <taxon>Fungi</taxon>
        <taxon>Dikarya</taxon>
        <taxon>Ascomycota</taxon>
        <taxon>Pezizomycotina</taxon>
        <taxon>Leotiomycetes</taxon>
        <taxon>Helotiales</taxon>
        <taxon>Sclerotiniaceae</taxon>
        <taxon>Botrytis</taxon>
    </lineage>
</organism>
<feature type="transmembrane region" description="Helical" evidence="2">
    <location>
        <begin position="79"/>
        <end position="110"/>
    </location>
</feature>
<dbReference type="OrthoDB" id="3551147at2759"/>
<reference evidence="3 4" key="1">
    <citation type="submission" date="2017-12" db="EMBL/GenBank/DDBJ databases">
        <title>Comparative genomics of Botrytis spp.</title>
        <authorList>
            <person name="Valero-Jimenez C.A."/>
            <person name="Tapia P."/>
            <person name="Veloso J."/>
            <person name="Silva-Moreno E."/>
            <person name="Staats M."/>
            <person name="Valdes J.H."/>
            <person name="Van Kan J.A.L."/>
        </authorList>
    </citation>
    <scope>NUCLEOTIDE SEQUENCE [LARGE SCALE GENOMIC DNA]</scope>
    <source>
        <strain evidence="3 4">MUCL435</strain>
    </source>
</reference>
<dbReference type="Proteomes" id="UP000308671">
    <property type="component" value="Unassembled WGS sequence"/>
</dbReference>
<keyword evidence="2" id="KW-0472">Membrane</keyword>
<keyword evidence="2" id="KW-1133">Transmembrane helix</keyword>
<evidence type="ECO:0000313" key="4">
    <source>
        <dbReference type="Proteomes" id="UP000308671"/>
    </source>
</evidence>
<name>A0A4S8QYS3_9HELO</name>
<dbReference type="EMBL" id="PQXL01000356">
    <property type="protein sequence ID" value="THV46839.1"/>
    <property type="molecule type" value="Genomic_DNA"/>
</dbReference>
<evidence type="ECO:0000256" key="2">
    <source>
        <dbReference type="SAM" id="Phobius"/>
    </source>
</evidence>
<dbReference type="AlphaFoldDB" id="A0A4S8QYS3"/>
<keyword evidence="2" id="KW-0812">Transmembrane</keyword>
<feature type="transmembrane region" description="Helical" evidence="2">
    <location>
        <begin position="44"/>
        <end position="67"/>
    </location>
</feature>
<evidence type="ECO:0000313" key="3">
    <source>
        <dbReference type="EMBL" id="THV46839.1"/>
    </source>
</evidence>
<proteinExistence type="predicted"/>